<evidence type="ECO:0000256" key="1">
    <source>
        <dbReference type="SAM" id="Coils"/>
    </source>
</evidence>
<reference evidence="4" key="3">
    <citation type="submission" date="2023-06" db="EMBL/GenBank/DDBJ databases">
        <title>Pangenomics reveal diversification of enzyme families and niche specialization in globally abundant SAR202 bacteria.</title>
        <authorList>
            <person name="Saw J.H.W."/>
        </authorList>
    </citation>
    <scope>NUCLEOTIDE SEQUENCE [LARGE SCALE GENOMIC DNA]</scope>
    <source>
        <strain evidence="4">JH1073</strain>
    </source>
</reference>
<dbReference type="AlphaFoldDB" id="A0AAJ5ZJF9"/>
<reference evidence="4 5" key="1">
    <citation type="submission" date="2019-11" db="EMBL/GenBank/DDBJ databases">
        <authorList>
            <person name="Cho J.-C."/>
        </authorList>
    </citation>
    <scope>NUCLEOTIDE SEQUENCE [LARGE SCALE GENOMIC DNA]</scope>
    <source>
        <strain evidence="3 4">JH1073</strain>
        <strain evidence="2 5">JH702</strain>
    </source>
</reference>
<evidence type="ECO:0000313" key="3">
    <source>
        <dbReference type="EMBL" id="WFG39228.1"/>
    </source>
</evidence>
<organism evidence="3 4">
    <name type="scientific">Candidatus Lucifugimonas marina</name>
    <dbReference type="NCBI Taxonomy" id="3038979"/>
    <lineage>
        <taxon>Bacteria</taxon>
        <taxon>Bacillati</taxon>
        <taxon>Chloroflexota</taxon>
        <taxon>Dehalococcoidia</taxon>
        <taxon>SAR202 cluster</taxon>
        <taxon>Candidatus Lucifugimonadales</taxon>
        <taxon>Candidatus Lucifugimonadaceae</taxon>
        <taxon>Candidatus Lucifugimonas</taxon>
    </lineage>
</organism>
<name>A0AAJ5ZJF9_9CHLR</name>
<accession>A0AAJ5ZJF9</accession>
<sequence>MIDPRFQEVLEFIEERDENGEPSVRAKIAIKIQAYAQDVDDLRKELAGIENEVSELQAEVDGQSIALHEQSERKTDLVTEAQDAAVRAAMSGSGAGSARLRKQAQATRDRIAEFTKDFEEESNRVAQLTITLEAKKQAVKDQRGMIVRRLNTMSSLADRAGVEFGVELTAPQTQTQSGPRAVAPRVVRRRPRRVRVRRRRAS</sequence>
<keyword evidence="4" id="KW-1185">Reference proteome</keyword>
<reference evidence="3" key="2">
    <citation type="journal article" date="2023" name="Nat. Commun.">
        <title>Cultivation of marine bacteria of the SAR202 clade.</title>
        <authorList>
            <person name="Lim Y."/>
            <person name="Seo J.H."/>
            <person name="Giovannoni S.J."/>
            <person name="Kang I."/>
            <person name="Cho J.C."/>
        </authorList>
    </citation>
    <scope>NUCLEOTIDE SEQUENCE</scope>
    <source>
        <strain evidence="3">JH1073</strain>
    </source>
</reference>
<dbReference type="EMBL" id="WMBE01000001">
    <property type="protein sequence ID" value="MDG0866046.1"/>
    <property type="molecule type" value="Genomic_DNA"/>
</dbReference>
<evidence type="ECO:0000313" key="4">
    <source>
        <dbReference type="Proteomes" id="UP001219901"/>
    </source>
</evidence>
<evidence type="ECO:0000313" key="2">
    <source>
        <dbReference type="EMBL" id="MDG0866046.1"/>
    </source>
</evidence>
<dbReference type="EMBL" id="CP046147">
    <property type="protein sequence ID" value="WFG39228.1"/>
    <property type="molecule type" value="Genomic_DNA"/>
</dbReference>
<keyword evidence="1" id="KW-0175">Coiled coil</keyword>
<dbReference type="Proteomes" id="UP001219901">
    <property type="component" value="Chromosome"/>
</dbReference>
<dbReference type="Proteomes" id="UP001321249">
    <property type="component" value="Unassembled WGS sequence"/>
</dbReference>
<gene>
    <name evidence="2" type="ORF">GKO46_03050</name>
    <name evidence="3" type="ORF">GKO48_06210</name>
</gene>
<evidence type="ECO:0000313" key="5">
    <source>
        <dbReference type="Proteomes" id="UP001321249"/>
    </source>
</evidence>
<protein>
    <submittedName>
        <fullName evidence="3">Uncharacterized protein</fullName>
    </submittedName>
</protein>
<proteinExistence type="predicted"/>
<dbReference type="RefSeq" id="WP_342835785.1">
    <property type="nucleotide sequence ID" value="NZ_CP046146.1"/>
</dbReference>
<feature type="coiled-coil region" evidence="1">
    <location>
        <begin position="25"/>
        <end position="66"/>
    </location>
</feature>